<feature type="transmembrane region" description="Helical" evidence="6">
    <location>
        <begin position="306"/>
        <end position="328"/>
    </location>
</feature>
<keyword evidence="2 6" id="KW-1133">Transmembrane helix</keyword>
<sequence>MALFAPASALLGRLKYAYKILLLTVVLLLPLAFVSWGYIGIQTAQVDFSAKERDGVAYLRPVLTLTAATVDARRATAAGTTTGAITDEIAAVDAVDATLGAELGVSAAWSTAKTALSAAVKAGQGQAAYDAYGKASAALLTLIVSISDTSNLTLDPDLDSYYLMDALVFRLPALLDLAGQVVDDATLAVADGSTDRLEETRLRLSKASGALENTQAAVDTGMKTSFEKTSRAELAAAKSDVDAEQKALGAILAQVNTAVGTGNLSAITAATGDTARTEVVQLMDKLGPELDALLVTRIDGFEQKALVVELATLIAVLVVGYLLVGFYLSATVPLRRTVGTLRALAEGDLTQRVPVDTRDEVGQMGTALNEALGRVKSAIEELQGDADGVASASTELSAVSGELRRTAESSAARAGEVGSIANQVSAHVDSVSTGADGMTAAIDEISSGASRAAAVAVEAVDAAIATQSTINRLEESSKQIGEVVKVITAIADQTNLLALNATIEAARAGESGKGFAVVAGEVKDLAHETSKATGDISAKVEAIQTDAKAAVAAIEGIASVIARINDFQTTIAAAVEEQSATTGDISRAIGQVASGAREMAIGIGEVVEENQQTTTGAVSTAVAAEELAGTAERMRGIVGRFTI</sequence>
<dbReference type="PROSITE" id="PS50885">
    <property type="entry name" value="HAMP"/>
    <property type="match status" value="1"/>
</dbReference>
<accession>A0A1H9X0U5</accession>
<evidence type="ECO:0000256" key="3">
    <source>
        <dbReference type="ARBA" id="ARBA00023224"/>
    </source>
</evidence>
<dbReference type="SUPFAM" id="SSF58104">
    <property type="entry name" value="Methyl-accepting chemotaxis protein (MCP) signaling domain"/>
    <property type="match status" value="1"/>
</dbReference>
<dbReference type="STRING" id="155974.SAMN04487818_11251"/>
<evidence type="ECO:0000256" key="6">
    <source>
        <dbReference type="SAM" id="Phobius"/>
    </source>
</evidence>
<keyword evidence="1 6" id="KW-0812">Transmembrane</keyword>
<dbReference type="SMART" id="SM00283">
    <property type="entry name" value="MA"/>
    <property type="match status" value="1"/>
</dbReference>
<dbReference type="PANTHER" id="PTHR32089:SF112">
    <property type="entry name" value="LYSOZYME-LIKE PROTEIN-RELATED"/>
    <property type="match status" value="1"/>
</dbReference>
<feature type="domain" description="HAMP" evidence="8">
    <location>
        <begin position="328"/>
        <end position="380"/>
    </location>
</feature>
<evidence type="ECO:0000259" key="8">
    <source>
        <dbReference type="PROSITE" id="PS50885"/>
    </source>
</evidence>
<feature type="domain" description="Methyl-accepting transducer" evidence="7">
    <location>
        <begin position="385"/>
        <end position="628"/>
    </location>
</feature>
<organism evidence="9 10">
    <name type="scientific">Actinokineospora terrae</name>
    <dbReference type="NCBI Taxonomy" id="155974"/>
    <lineage>
        <taxon>Bacteria</taxon>
        <taxon>Bacillati</taxon>
        <taxon>Actinomycetota</taxon>
        <taxon>Actinomycetes</taxon>
        <taxon>Pseudonocardiales</taxon>
        <taxon>Pseudonocardiaceae</taxon>
        <taxon>Actinokineospora</taxon>
    </lineage>
</organism>
<dbReference type="InterPro" id="IPR004090">
    <property type="entry name" value="Chemotax_Me-accpt_rcpt"/>
</dbReference>
<dbReference type="Proteomes" id="UP000199051">
    <property type="component" value="Unassembled WGS sequence"/>
</dbReference>
<comment type="similarity">
    <text evidence="4">Belongs to the methyl-accepting chemotaxis (MCP) protein family.</text>
</comment>
<dbReference type="Pfam" id="PF00015">
    <property type="entry name" value="MCPsignal"/>
    <property type="match status" value="1"/>
</dbReference>
<proteinExistence type="inferred from homology"/>
<dbReference type="InterPro" id="IPR003660">
    <property type="entry name" value="HAMP_dom"/>
</dbReference>
<dbReference type="EMBL" id="FOGI01000012">
    <property type="protein sequence ID" value="SES39283.1"/>
    <property type="molecule type" value="Genomic_DNA"/>
</dbReference>
<evidence type="ECO:0000256" key="5">
    <source>
        <dbReference type="PROSITE-ProRule" id="PRU00284"/>
    </source>
</evidence>
<keyword evidence="3 5" id="KW-0807">Transducer</keyword>
<dbReference type="CDD" id="cd06225">
    <property type="entry name" value="HAMP"/>
    <property type="match status" value="1"/>
</dbReference>
<evidence type="ECO:0000313" key="9">
    <source>
        <dbReference type="EMBL" id="SES39283.1"/>
    </source>
</evidence>
<dbReference type="RefSeq" id="WP_092783982.1">
    <property type="nucleotide sequence ID" value="NZ_FOGI01000012.1"/>
</dbReference>
<dbReference type="AlphaFoldDB" id="A0A1H9X0U5"/>
<dbReference type="PANTHER" id="PTHR32089">
    <property type="entry name" value="METHYL-ACCEPTING CHEMOTAXIS PROTEIN MCPB"/>
    <property type="match status" value="1"/>
</dbReference>
<evidence type="ECO:0000313" key="10">
    <source>
        <dbReference type="Proteomes" id="UP000199051"/>
    </source>
</evidence>
<feature type="transmembrane region" description="Helical" evidence="6">
    <location>
        <begin position="20"/>
        <end position="41"/>
    </location>
</feature>
<evidence type="ECO:0000256" key="1">
    <source>
        <dbReference type="ARBA" id="ARBA00022692"/>
    </source>
</evidence>
<dbReference type="InterPro" id="IPR004089">
    <property type="entry name" value="MCPsignal_dom"/>
</dbReference>
<dbReference type="GO" id="GO:0016020">
    <property type="term" value="C:membrane"/>
    <property type="evidence" value="ECO:0007669"/>
    <property type="project" value="InterPro"/>
</dbReference>
<name>A0A1H9X0U5_9PSEU</name>
<reference evidence="10" key="1">
    <citation type="submission" date="2016-10" db="EMBL/GenBank/DDBJ databases">
        <authorList>
            <person name="Varghese N."/>
            <person name="Submissions S."/>
        </authorList>
    </citation>
    <scope>NUCLEOTIDE SEQUENCE [LARGE SCALE GENOMIC DNA]</scope>
    <source>
        <strain evidence="10">DSM 44260</strain>
    </source>
</reference>
<dbReference type="Pfam" id="PF00672">
    <property type="entry name" value="HAMP"/>
    <property type="match status" value="1"/>
</dbReference>
<keyword evidence="6" id="KW-0472">Membrane</keyword>
<dbReference type="PRINTS" id="PR00260">
    <property type="entry name" value="CHEMTRNSDUCR"/>
</dbReference>
<keyword evidence="10" id="KW-1185">Reference proteome</keyword>
<dbReference type="GO" id="GO:0006935">
    <property type="term" value="P:chemotaxis"/>
    <property type="evidence" value="ECO:0007669"/>
    <property type="project" value="InterPro"/>
</dbReference>
<dbReference type="Gene3D" id="1.10.287.950">
    <property type="entry name" value="Methyl-accepting chemotaxis protein"/>
    <property type="match status" value="1"/>
</dbReference>
<gene>
    <name evidence="9" type="ORF">SAMN04487818_11251</name>
</gene>
<dbReference type="GO" id="GO:0007165">
    <property type="term" value="P:signal transduction"/>
    <property type="evidence" value="ECO:0007669"/>
    <property type="project" value="UniProtKB-KW"/>
</dbReference>
<dbReference type="SMART" id="SM00304">
    <property type="entry name" value="HAMP"/>
    <property type="match status" value="1"/>
</dbReference>
<evidence type="ECO:0000259" key="7">
    <source>
        <dbReference type="PROSITE" id="PS50111"/>
    </source>
</evidence>
<protein>
    <submittedName>
        <fullName evidence="9">HAMP domain-containing protein</fullName>
    </submittedName>
</protein>
<evidence type="ECO:0000256" key="4">
    <source>
        <dbReference type="ARBA" id="ARBA00029447"/>
    </source>
</evidence>
<evidence type="ECO:0000256" key="2">
    <source>
        <dbReference type="ARBA" id="ARBA00022989"/>
    </source>
</evidence>
<dbReference type="GO" id="GO:0004888">
    <property type="term" value="F:transmembrane signaling receptor activity"/>
    <property type="evidence" value="ECO:0007669"/>
    <property type="project" value="InterPro"/>
</dbReference>
<dbReference type="PROSITE" id="PS50111">
    <property type="entry name" value="CHEMOTAXIS_TRANSDUC_2"/>
    <property type="match status" value="1"/>
</dbReference>